<evidence type="ECO:0000313" key="3">
    <source>
        <dbReference type="Proteomes" id="UP000054248"/>
    </source>
</evidence>
<evidence type="ECO:0000256" key="1">
    <source>
        <dbReference type="SAM" id="MobiDB-lite"/>
    </source>
</evidence>
<sequence>MSHASTYSSNSNPSLSASLPFSASAGPMSVVNDPALLESVELRFSPTDDFCLGVGRYSRVYLASYRRGKSKSERRSVRPPTSLHDHHGEAGSSGIPDEEGDTWNLCAVKKLEEDEESQRLGLREAWFLRQLGSVGSTSGKDGTSSDHPGRVRVVRLLGIKRGTDESSAIAGQGQKTRLSWPHPDLLHQALDGPKSLLRHSRHASIEDEFPSLRGAASSASLRPFASTPPPEQHLVLVLPFAPSSPSS</sequence>
<reference evidence="3" key="2">
    <citation type="submission" date="2015-01" db="EMBL/GenBank/DDBJ databases">
        <title>Evolutionary Origins and Diversification of the Mycorrhizal Mutualists.</title>
        <authorList>
            <consortium name="DOE Joint Genome Institute"/>
            <consortium name="Mycorrhizal Genomics Consortium"/>
            <person name="Kohler A."/>
            <person name="Kuo A."/>
            <person name="Nagy L.G."/>
            <person name="Floudas D."/>
            <person name="Copeland A."/>
            <person name="Barry K.W."/>
            <person name="Cichocki N."/>
            <person name="Veneault-Fourrey C."/>
            <person name="LaButti K."/>
            <person name="Lindquist E.A."/>
            <person name="Lipzen A."/>
            <person name="Lundell T."/>
            <person name="Morin E."/>
            <person name="Murat C."/>
            <person name="Riley R."/>
            <person name="Ohm R."/>
            <person name="Sun H."/>
            <person name="Tunlid A."/>
            <person name="Henrissat B."/>
            <person name="Grigoriev I.V."/>
            <person name="Hibbett D.S."/>
            <person name="Martin F."/>
        </authorList>
    </citation>
    <scope>NUCLEOTIDE SEQUENCE [LARGE SCALE GENOMIC DNA]</scope>
    <source>
        <strain evidence="3">MUT 4182</strain>
    </source>
</reference>
<evidence type="ECO:0000313" key="2">
    <source>
        <dbReference type="EMBL" id="KIO32770.1"/>
    </source>
</evidence>
<feature type="region of interest" description="Disordered" evidence="1">
    <location>
        <begin position="164"/>
        <end position="185"/>
    </location>
</feature>
<dbReference type="EMBL" id="KN822952">
    <property type="protein sequence ID" value="KIO32770.1"/>
    <property type="molecule type" value="Genomic_DNA"/>
</dbReference>
<proteinExistence type="predicted"/>
<dbReference type="HOGENOM" id="CLU_1125222_0_0_1"/>
<reference evidence="2 3" key="1">
    <citation type="submission" date="2014-04" db="EMBL/GenBank/DDBJ databases">
        <authorList>
            <consortium name="DOE Joint Genome Institute"/>
            <person name="Kuo A."/>
            <person name="Girlanda M."/>
            <person name="Perotto S."/>
            <person name="Kohler A."/>
            <person name="Nagy L.G."/>
            <person name="Floudas D."/>
            <person name="Copeland A."/>
            <person name="Barry K.W."/>
            <person name="Cichocki N."/>
            <person name="Veneault-Fourrey C."/>
            <person name="LaButti K."/>
            <person name="Lindquist E.A."/>
            <person name="Lipzen A."/>
            <person name="Lundell T."/>
            <person name="Morin E."/>
            <person name="Murat C."/>
            <person name="Sun H."/>
            <person name="Tunlid A."/>
            <person name="Henrissat B."/>
            <person name="Grigoriev I.V."/>
            <person name="Hibbett D.S."/>
            <person name="Martin F."/>
            <person name="Nordberg H.P."/>
            <person name="Cantor M.N."/>
            <person name="Hua S.X."/>
        </authorList>
    </citation>
    <scope>NUCLEOTIDE SEQUENCE [LARGE SCALE GENOMIC DNA]</scope>
    <source>
        <strain evidence="2 3">MUT 4182</strain>
    </source>
</reference>
<dbReference type="STRING" id="1051891.A0A0C3QK28"/>
<dbReference type="AlphaFoldDB" id="A0A0C3QK28"/>
<feature type="region of interest" description="Disordered" evidence="1">
    <location>
        <begin position="69"/>
        <end position="100"/>
    </location>
</feature>
<name>A0A0C3QK28_9AGAM</name>
<dbReference type="OrthoDB" id="4062651at2759"/>
<dbReference type="Proteomes" id="UP000054248">
    <property type="component" value="Unassembled WGS sequence"/>
</dbReference>
<organism evidence="2 3">
    <name type="scientific">Tulasnella calospora MUT 4182</name>
    <dbReference type="NCBI Taxonomy" id="1051891"/>
    <lineage>
        <taxon>Eukaryota</taxon>
        <taxon>Fungi</taxon>
        <taxon>Dikarya</taxon>
        <taxon>Basidiomycota</taxon>
        <taxon>Agaricomycotina</taxon>
        <taxon>Agaricomycetes</taxon>
        <taxon>Cantharellales</taxon>
        <taxon>Tulasnellaceae</taxon>
        <taxon>Tulasnella</taxon>
    </lineage>
</organism>
<gene>
    <name evidence="2" type="ORF">M407DRAFT_241250</name>
</gene>
<accession>A0A0C3QK28</accession>
<protein>
    <submittedName>
        <fullName evidence="2">Uncharacterized protein</fullName>
    </submittedName>
</protein>
<keyword evidence="3" id="KW-1185">Reference proteome</keyword>